<protein>
    <submittedName>
        <fullName evidence="1">Uncharacterized protein</fullName>
    </submittedName>
</protein>
<sequence>MAITIISQQPTDPCFSKNVVAWKVSTTNKHAVVCRLFVETSPHSGTYEFVTALKAWPDSNSQCTFYVHDLLEADVLNYDAPVFFDDDVVMANTSRRIKCEFYEDDPAQLELVEEIYHEDSDEETLSWVDITALETGEDYIVVLETDQVFASLRTRSGASTQNFNKLYELGDELWLDTTDIAAGTYDELEVPGYTNATIYKGLKYTIVTSDVVAVLLGGYDSVNMYFILAPPDAPSNLHSTVESDTENRLTWTDNSENETVFEIERSLDRVTGWTKVGEVIENVTEYIDDISE</sequence>
<dbReference type="Gene3D" id="2.60.40.10">
    <property type="entry name" value="Immunoglobulins"/>
    <property type="match status" value="1"/>
</dbReference>
<proteinExistence type="predicted"/>
<dbReference type="InterPro" id="IPR036116">
    <property type="entry name" value="FN3_sf"/>
</dbReference>
<dbReference type="EMBL" id="QREG01000004">
    <property type="protein sequence ID" value="REE01104.1"/>
    <property type="molecule type" value="Genomic_DNA"/>
</dbReference>
<evidence type="ECO:0000313" key="1">
    <source>
        <dbReference type="EMBL" id="REE01104.1"/>
    </source>
</evidence>
<accession>A0A3D9L6K7</accession>
<evidence type="ECO:0000313" key="2">
    <source>
        <dbReference type="Proteomes" id="UP000256779"/>
    </source>
</evidence>
<keyword evidence="2" id="KW-1185">Reference proteome</keyword>
<dbReference type="AlphaFoldDB" id="A0A3D9L6K7"/>
<dbReference type="InterPro" id="IPR013783">
    <property type="entry name" value="Ig-like_fold"/>
</dbReference>
<name>A0A3D9L6K7_MARFU</name>
<organism evidence="1 2">
    <name type="scientific">Marinoscillum furvescens DSM 4134</name>
    <dbReference type="NCBI Taxonomy" id="1122208"/>
    <lineage>
        <taxon>Bacteria</taxon>
        <taxon>Pseudomonadati</taxon>
        <taxon>Bacteroidota</taxon>
        <taxon>Cytophagia</taxon>
        <taxon>Cytophagales</taxon>
        <taxon>Reichenbachiellaceae</taxon>
        <taxon>Marinoscillum</taxon>
    </lineage>
</organism>
<dbReference type="SUPFAM" id="SSF49265">
    <property type="entry name" value="Fibronectin type III"/>
    <property type="match status" value="1"/>
</dbReference>
<reference evidence="1 2" key="1">
    <citation type="submission" date="2018-07" db="EMBL/GenBank/DDBJ databases">
        <title>Genomic Encyclopedia of Type Strains, Phase IV (KMG-IV): sequencing the most valuable type-strain genomes for metagenomic binning, comparative biology and taxonomic classification.</title>
        <authorList>
            <person name="Goeker M."/>
        </authorList>
    </citation>
    <scope>NUCLEOTIDE SEQUENCE [LARGE SCALE GENOMIC DNA]</scope>
    <source>
        <strain evidence="1 2">DSM 4134</strain>
    </source>
</reference>
<dbReference type="Proteomes" id="UP000256779">
    <property type="component" value="Unassembled WGS sequence"/>
</dbReference>
<gene>
    <name evidence="1" type="ORF">C7460_104124</name>
</gene>
<dbReference type="RefSeq" id="WP_170147908.1">
    <property type="nucleotide sequence ID" value="NZ_QREG01000004.1"/>
</dbReference>
<comment type="caution">
    <text evidence="1">The sequence shown here is derived from an EMBL/GenBank/DDBJ whole genome shotgun (WGS) entry which is preliminary data.</text>
</comment>